<evidence type="ECO:0000256" key="1">
    <source>
        <dbReference type="SAM" id="MobiDB-lite"/>
    </source>
</evidence>
<reference evidence="2" key="1">
    <citation type="journal article" date="2021" name="Sci. Adv.">
        <title>The American lobster genome reveals insights on longevity, neural, and immune adaptations.</title>
        <authorList>
            <person name="Polinski J.M."/>
            <person name="Zimin A.V."/>
            <person name="Clark K.F."/>
            <person name="Kohn A.B."/>
            <person name="Sadowski N."/>
            <person name="Timp W."/>
            <person name="Ptitsyn A."/>
            <person name="Khanna P."/>
            <person name="Romanova D.Y."/>
            <person name="Williams P."/>
            <person name="Greenwood S.J."/>
            <person name="Moroz L.L."/>
            <person name="Walt D.R."/>
            <person name="Bodnar A.G."/>
        </authorList>
    </citation>
    <scope>NUCLEOTIDE SEQUENCE</scope>
    <source>
        <strain evidence="2">GMGI-L3</strain>
    </source>
</reference>
<gene>
    <name evidence="2" type="ORF">Hamer_G003945</name>
</gene>
<comment type="caution">
    <text evidence="2">The sequence shown here is derived from an EMBL/GenBank/DDBJ whole genome shotgun (WGS) entry which is preliminary data.</text>
</comment>
<proteinExistence type="predicted"/>
<accession>A0A8J5ND09</accession>
<evidence type="ECO:0000313" key="3">
    <source>
        <dbReference type="Proteomes" id="UP000747542"/>
    </source>
</evidence>
<dbReference type="EMBL" id="JAHLQT010000697">
    <property type="protein sequence ID" value="KAG7178160.1"/>
    <property type="molecule type" value="Genomic_DNA"/>
</dbReference>
<organism evidence="2 3">
    <name type="scientific">Homarus americanus</name>
    <name type="common">American lobster</name>
    <dbReference type="NCBI Taxonomy" id="6706"/>
    <lineage>
        <taxon>Eukaryota</taxon>
        <taxon>Metazoa</taxon>
        <taxon>Ecdysozoa</taxon>
        <taxon>Arthropoda</taxon>
        <taxon>Crustacea</taxon>
        <taxon>Multicrustacea</taxon>
        <taxon>Malacostraca</taxon>
        <taxon>Eumalacostraca</taxon>
        <taxon>Eucarida</taxon>
        <taxon>Decapoda</taxon>
        <taxon>Pleocyemata</taxon>
        <taxon>Astacidea</taxon>
        <taxon>Nephropoidea</taxon>
        <taxon>Nephropidae</taxon>
        <taxon>Homarus</taxon>
    </lineage>
</organism>
<keyword evidence="3" id="KW-1185">Reference proteome</keyword>
<dbReference type="AlphaFoldDB" id="A0A8J5ND09"/>
<dbReference type="Proteomes" id="UP000747542">
    <property type="component" value="Unassembled WGS sequence"/>
</dbReference>
<name>A0A8J5ND09_HOMAM</name>
<sequence>MKREAVPQKCNRITIEDDSTVAGEGLEKLQLEDQDLRPVVDHVKSLQERLTEVHHPVRGALELSGEVMKRNRDVKANQVCYENDVTYRIRVRRKAQPKVVHVNSLWQYHGPWQYTWEDSEEQPPTTDGVQTGYPGRTQGCTDPESPTMDQEEEH</sequence>
<protein>
    <submittedName>
        <fullName evidence="2">Uncharacterized protein</fullName>
    </submittedName>
</protein>
<feature type="non-terminal residue" evidence="2">
    <location>
        <position position="154"/>
    </location>
</feature>
<feature type="region of interest" description="Disordered" evidence="1">
    <location>
        <begin position="117"/>
        <end position="154"/>
    </location>
</feature>
<evidence type="ECO:0000313" key="2">
    <source>
        <dbReference type="EMBL" id="KAG7178160.1"/>
    </source>
</evidence>